<evidence type="ECO:0000313" key="3">
    <source>
        <dbReference type="Proteomes" id="UP000286716"/>
    </source>
</evidence>
<sequence>MTPSCRLSSPRGTHSPCTPRTTARRSPEASNVVTLEVWYDQEPENDYSEGDPAILVSTADELDALIQRMQADSKDQPVPPMAECSVSGDPSCGVFYLGVGQEKGLVVFVTPVAAQTVGDPSLTGEVIYDYMAHVREIPAQYEVPMEQVRAAALAFLEREELPSGV</sequence>
<reference evidence="2 3" key="1">
    <citation type="submission" date="2018-05" db="EMBL/GenBank/DDBJ databases">
        <title>Evolution of GPA BGCs.</title>
        <authorList>
            <person name="Waglechner N."/>
            <person name="Wright G.D."/>
        </authorList>
    </citation>
    <scope>NUCLEOTIDE SEQUENCE [LARGE SCALE GENOMIC DNA]</scope>
    <source>
        <strain evidence="2 3">DSM 5908</strain>
    </source>
</reference>
<proteinExistence type="predicted"/>
<feature type="region of interest" description="Disordered" evidence="1">
    <location>
        <begin position="1"/>
        <end position="29"/>
    </location>
</feature>
<keyword evidence="3" id="KW-1185">Reference proteome</keyword>
<dbReference type="Pfam" id="PF14430">
    <property type="entry name" value="Imm1"/>
    <property type="match status" value="1"/>
</dbReference>
<evidence type="ECO:0000256" key="1">
    <source>
        <dbReference type="SAM" id="MobiDB-lite"/>
    </source>
</evidence>
<dbReference type="AlphaFoldDB" id="A0A428WAN5"/>
<evidence type="ECO:0000313" key="2">
    <source>
        <dbReference type="EMBL" id="RSM40179.1"/>
    </source>
</evidence>
<comment type="caution">
    <text evidence="2">The sequence shown here is derived from an EMBL/GenBank/DDBJ whole genome shotgun (WGS) entry which is preliminary data.</text>
</comment>
<gene>
    <name evidence="2" type="ORF">DMA12_27550</name>
</gene>
<feature type="compositionally biased region" description="Polar residues" evidence="1">
    <location>
        <begin position="1"/>
        <end position="21"/>
    </location>
</feature>
<organism evidence="2 3">
    <name type="scientific">Amycolatopsis balhimycina DSM 5908</name>
    <dbReference type="NCBI Taxonomy" id="1081091"/>
    <lineage>
        <taxon>Bacteria</taxon>
        <taxon>Bacillati</taxon>
        <taxon>Actinomycetota</taxon>
        <taxon>Actinomycetes</taxon>
        <taxon>Pseudonocardiales</taxon>
        <taxon>Pseudonocardiaceae</taxon>
        <taxon>Amycolatopsis</taxon>
    </lineage>
</organism>
<accession>A0A428WAN5</accession>
<dbReference type="Proteomes" id="UP000286716">
    <property type="component" value="Unassembled WGS sequence"/>
</dbReference>
<protein>
    <submittedName>
        <fullName evidence="2">Uncharacterized protein</fullName>
    </submittedName>
</protein>
<dbReference type="EMBL" id="QHHU01000041">
    <property type="protein sequence ID" value="RSM40179.1"/>
    <property type="molecule type" value="Genomic_DNA"/>
</dbReference>
<dbReference type="OrthoDB" id="5185958at2"/>
<name>A0A428WAN5_AMYBA</name>
<dbReference type="InterPro" id="IPR025680">
    <property type="entry name" value="DddI"/>
</dbReference>